<evidence type="ECO:0000313" key="4">
    <source>
        <dbReference type="Proteomes" id="UP000326532"/>
    </source>
</evidence>
<dbReference type="VEuPathDB" id="FungiDB:BDV34DRAFT_236411"/>
<evidence type="ECO:0008006" key="5">
    <source>
        <dbReference type="Google" id="ProtNLM"/>
    </source>
</evidence>
<dbReference type="Proteomes" id="UP000326532">
    <property type="component" value="Unassembled WGS sequence"/>
</dbReference>
<sequence>MHHFILIITLYLSALVAGGGIVSKPQQLPPDEGIPMTDMKPGSSSGTNDATNKGGALHSECRFLKVHITSPSPTSKTPSQDTKKQGKGPTTITTPYRQVLLTADCRRPKSDPPKGILDDNWRETKLDLDKCVGWNAQTQKLTPESDGKGLMKGDCWSCDYFSEVMGAANKGEFECYCDNVEKKSKHKIPHSKDKSLKVKFDLGMCFSVGLGLEWVANVVIDSVLWSKDSRLNCHKHIGS</sequence>
<keyword evidence="2" id="KW-0732">Signal</keyword>
<keyword evidence="4" id="KW-1185">Reference proteome</keyword>
<feature type="compositionally biased region" description="Polar residues" evidence="1">
    <location>
        <begin position="42"/>
        <end position="51"/>
    </location>
</feature>
<evidence type="ECO:0000256" key="2">
    <source>
        <dbReference type="SAM" id="SignalP"/>
    </source>
</evidence>
<organism evidence="3 4">
    <name type="scientific">Aspergillus parasiticus</name>
    <dbReference type="NCBI Taxonomy" id="5067"/>
    <lineage>
        <taxon>Eukaryota</taxon>
        <taxon>Fungi</taxon>
        <taxon>Dikarya</taxon>
        <taxon>Ascomycota</taxon>
        <taxon>Pezizomycotina</taxon>
        <taxon>Eurotiomycetes</taxon>
        <taxon>Eurotiomycetidae</taxon>
        <taxon>Eurotiales</taxon>
        <taxon>Aspergillaceae</taxon>
        <taxon>Aspergillus</taxon>
        <taxon>Aspergillus subgen. Circumdati</taxon>
    </lineage>
</organism>
<feature type="compositionally biased region" description="Low complexity" evidence="1">
    <location>
        <begin position="69"/>
        <end position="80"/>
    </location>
</feature>
<reference evidence="3 4" key="1">
    <citation type="submission" date="2019-04" db="EMBL/GenBank/DDBJ databases">
        <title>Fungal friends and foes A comparative genomics study of 23 Aspergillus species from section Flavi.</title>
        <authorList>
            <consortium name="DOE Joint Genome Institute"/>
            <person name="Kjaerbolling I."/>
            <person name="Vesth T.C."/>
            <person name="Frisvad J.C."/>
            <person name="Nybo J.L."/>
            <person name="Theobald S."/>
            <person name="Kildgaard S."/>
            <person name="Petersen T.I."/>
            <person name="Kuo A."/>
            <person name="Sato A."/>
            <person name="Lyhne E.K."/>
            <person name="Kogle M.E."/>
            <person name="Wiebenga A."/>
            <person name="Kun R.S."/>
            <person name="Lubbers R.J."/>
            <person name="Makela M.R."/>
            <person name="Barry K."/>
            <person name="Chovatia M."/>
            <person name="Clum A."/>
            <person name="Daum C."/>
            <person name="Haridas S."/>
            <person name="He G."/>
            <person name="LaButti K."/>
            <person name="Lipzen A."/>
            <person name="Mondo S."/>
            <person name="Pangilinan J."/>
            <person name="Riley R."/>
            <person name="Salamov A."/>
            <person name="Simmons B.A."/>
            <person name="Magnuson J.K."/>
            <person name="Henrissat B."/>
            <person name="Mortensen U.H."/>
            <person name="Larsen T.O."/>
            <person name="De vries R.P."/>
            <person name="Grigoriev I.V."/>
            <person name="Machida M."/>
            <person name="Baker S.E."/>
            <person name="Andersen M.R."/>
        </authorList>
    </citation>
    <scope>NUCLEOTIDE SEQUENCE [LARGE SCALE GENOMIC DNA]</scope>
    <source>
        <strain evidence="3 4">CBS 117618</strain>
    </source>
</reference>
<name>A0A5N6DE04_ASPPA</name>
<dbReference type="OMA" id="NCHKHIG"/>
<protein>
    <recommendedName>
        <fullName evidence="5">Cyanovirin-N domain-containing protein</fullName>
    </recommendedName>
</protein>
<feature type="signal peptide" evidence="2">
    <location>
        <begin position="1"/>
        <end position="18"/>
    </location>
</feature>
<feature type="region of interest" description="Disordered" evidence="1">
    <location>
        <begin position="26"/>
        <end position="54"/>
    </location>
</feature>
<accession>A0A5N6DE04</accession>
<dbReference type="AlphaFoldDB" id="A0A5N6DE04"/>
<feature type="chain" id="PRO_5024886010" description="Cyanovirin-N domain-containing protein" evidence="2">
    <location>
        <begin position="19"/>
        <end position="239"/>
    </location>
</feature>
<proteinExistence type="predicted"/>
<evidence type="ECO:0000256" key="1">
    <source>
        <dbReference type="SAM" id="MobiDB-lite"/>
    </source>
</evidence>
<dbReference type="EMBL" id="ML734991">
    <property type="protein sequence ID" value="KAB8203431.1"/>
    <property type="molecule type" value="Genomic_DNA"/>
</dbReference>
<feature type="region of interest" description="Disordered" evidence="1">
    <location>
        <begin position="68"/>
        <end position="92"/>
    </location>
</feature>
<gene>
    <name evidence="3" type="ORF">BDV34DRAFT_236411</name>
</gene>
<evidence type="ECO:0000313" key="3">
    <source>
        <dbReference type="EMBL" id="KAB8203431.1"/>
    </source>
</evidence>